<evidence type="ECO:0000256" key="3">
    <source>
        <dbReference type="ARBA" id="ARBA00022989"/>
    </source>
</evidence>
<evidence type="ECO:0000256" key="1">
    <source>
        <dbReference type="ARBA" id="ARBA00004651"/>
    </source>
</evidence>
<dbReference type="Pfam" id="PF07690">
    <property type="entry name" value="MFS_1"/>
    <property type="match status" value="1"/>
</dbReference>
<evidence type="ECO:0000256" key="2">
    <source>
        <dbReference type="ARBA" id="ARBA00022692"/>
    </source>
</evidence>
<keyword evidence="3 5" id="KW-1133">Transmembrane helix</keyword>
<evidence type="ECO:0000256" key="5">
    <source>
        <dbReference type="SAM" id="Phobius"/>
    </source>
</evidence>
<comment type="caution">
    <text evidence="7">The sequence shown here is derived from an EMBL/GenBank/DDBJ whole genome shotgun (WGS) entry which is preliminary data.</text>
</comment>
<evidence type="ECO:0000313" key="8">
    <source>
        <dbReference type="Proteomes" id="UP001596074"/>
    </source>
</evidence>
<feature type="transmembrane region" description="Helical" evidence="5">
    <location>
        <begin position="142"/>
        <end position="164"/>
    </location>
</feature>
<feature type="transmembrane region" description="Helical" evidence="5">
    <location>
        <begin position="109"/>
        <end position="130"/>
    </location>
</feature>
<evidence type="ECO:0000256" key="4">
    <source>
        <dbReference type="ARBA" id="ARBA00023136"/>
    </source>
</evidence>
<dbReference type="Gene3D" id="1.20.1250.20">
    <property type="entry name" value="MFS general substrate transporter like domains"/>
    <property type="match status" value="1"/>
</dbReference>
<sequence length="206" mass="21050">MATRTPPARAWVLPLCWAAVLLDGFDLVVLGTVLPVLLRENVWDLTPGTASAVTTAGLVGMTVGALTIGAITDVIGRRKALIIAVASFSAFTALCALAPSAAVFGLLRFLAGLGLGGCLPTAITLVGEYARRGRSGTATTTIMTGYHVGAVVTALLGISVIPALGWRAMFVIGAAPAPDPGPLQRPQGLSTACGEALRSVFSRGRR</sequence>
<feature type="transmembrane region" description="Helical" evidence="5">
    <location>
        <begin position="80"/>
        <end position="103"/>
    </location>
</feature>
<dbReference type="InterPro" id="IPR020846">
    <property type="entry name" value="MFS_dom"/>
</dbReference>
<organism evidence="7 8">
    <name type="scientific">Actinomadura rugatobispora</name>
    <dbReference type="NCBI Taxonomy" id="1994"/>
    <lineage>
        <taxon>Bacteria</taxon>
        <taxon>Bacillati</taxon>
        <taxon>Actinomycetota</taxon>
        <taxon>Actinomycetes</taxon>
        <taxon>Streptosporangiales</taxon>
        <taxon>Thermomonosporaceae</taxon>
        <taxon>Actinomadura</taxon>
    </lineage>
</organism>
<evidence type="ECO:0000259" key="6">
    <source>
        <dbReference type="PROSITE" id="PS50850"/>
    </source>
</evidence>
<dbReference type="PROSITE" id="PS50850">
    <property type="entry name" value="MFS"/>
    <property type="match status" value="1"/>
</dbReference>
<dbReference type="SUPFAM" id="SSF103473">
    <property type="entry name" value="MFS general substrate transporter"/>
    <property type="match status" value="1"/>
</dbReference>
<proteinExistence type="predicted"/>
<reference evidence="8" key="1">
    <citation type="journal article" date="2019" name="Int. J. Syst. Evol. Microbiol.">
        <title>The Global Catalogue of Microorganisms (GCM) 10K type strain sequencing project: providing services to taxonomists for standard genome sequencing and annotation.</title>
        <authorList>
            <consortium name="The Broad Institute Genomics Platform"/>
            <consortium name="The Broad Institute Genome Sequencing Center for Infectious Disease"/>
            <person name="Wu L."/>
            <person name="Ma J."/>
        </authorList>
    </citation>
    <scope>NUCLEOTIDE SEQUENCE [LARGE SCALE GENOMIC DNA]</scope>
    <source>
        <strain evidence="8">KCTC 42087</strain>
    </source>
</reference>
<comment type="subcellular location">
    <subcellularLocation>
        <location evidence="1">Cell membrane</location>
        <topology evidence="1">Multi-pass membrane protein</topology>
    </subcellularLocation>
</comment>
<feature type="domain" description="Major facilitator superfamily (MFS) profile" evidence="6">
    <location>
        <begin position="12"/>
        <end position="206"/>
    </location>
</feature>
<evidence type="ECO:0000313" key="7">
    <source>
        <dbReference type="EMBL" id="MFC5752190.1"/>
    </source>
</evidence>
<protein>
    <submittedName>
        <fullName evidence="7">MFS transporter</fullName>
    </submittedName>
</protein>
<dbReference type="EMBL" id="JBHSON010000082">
    <property type="protein sequence ID" value="MFC5752190.1"/>
    <property type="molecule type" value="Genomic_DNA"/>
</dbReference>
<gene>
    <name evidence="7" type="ORF">ACFPZN_41825</name>
</gene>
<feature type="transmembrane region" description="Helical" evidence="5">
    <location>
        <begin position="12"/>
        <end position="38"/>
    </location>
</feature>
<feature type="transmembrane region" description="Helical" evidence="5">
    <location>
        <begin position="50"/>
        <end position="68"/>
    </location>
</feature>
<dbReference type="PANTHER" id="PTHR23508">
    <property type="entry name" value="CARBOXYLIC ACID TRANSPORTER PROTEIN HOMOLOG"/>
    <property type="match status" value="1"/>
</dbReference>
<dbReference type="InterPro" id="IPR011701">
    <property type="entry name" value="MFS"/>
</dbReference>
<accession>A0ABW1ADA6</accession>
<dbReference type="PANTHER" id="PTHR23508:SF10">
    <property type="entry name" value="CARBOXYLIC ACID TRANSPORTER PROTEIN HOMOLOG"/>
    <property type="match status" value="1"/>
</dbReference>
<keyword evidence="4 5" id="KW-0472">Membrane</keyword>
<keyword evidence="8" id="KW-1185">Reference proteome</keyword>
<dbReference type="Proteomes" id="UP001596074">
    <property type="component" value="Unassembled WGS sequence"/>
</dbReference>
<dbReference type="RefSeq" id="WP_378288152.1">
    <property type="nucleotide sequence ID" value="NZ_JBHSON010000082.1"/>
</dbReference>
<keyword evidence="2 5" id="KW-0812">Transmembrane</keyword>
<dbReference type="InterPro" id="IPR036259">
    <property type="entry name" value="MFS_trans_sf"/>
</dbReference>
<name>A0ABW1ADA6_9ACTN</name>